<feature type="compositionally biased region" description="Low complexity" evidence="1">
    <location>
        <begin position="246"/>
        <end position="274"/>
    </location>
</feature>
<evidence type="ECO:0000256" key="1">
    <source>
        <dbReference type="SAM" id="MobiDB-lite"/>
    </source>
</evidence>
<keyword evidence="4" id="KW-1185">Reference proteome</keyword>
<protein>
    <recommendedName>
        <fullName evidence="2">RUN domain-containing protein</fullName>
    </recommendedName>
</protein>
<dbReference type="InterPro" id="IPR037213">
    <property type="entry name" value="Run_dom_sf"/>
</dbReference>
<gene>
    <name evidence="3" type="ORF">NQ317_011960</name>
</gene>
<name>A0ABQ9J6S7_9CUCU</name>
<dbReference type="Pfam" id="PF02759">
    <property type="entry name" value="RUN"/>
    <property type="match status" value="1"/>
</dbReference>
<proteinExistence type="predicted"/>
<evidence type="ECO:0000259" key="2">
    <source>
        <dbReference type="PROSITE" id="PS50826"/>
    </source>
</evidence>
<dbReference type="PANTHER" id="PTHR47194">
    <property type="entry name" value="SORTING NEXIN-29-RELATED"/>
    <property type="match status" value="1"/>
</dbReference>
<reference evidence="3" key="1">
    <citation type="journal article" date="2023" name="Insect Mol. Biol.">
        <title>Genome sequencing provides insights into the evolution of gene families encoding plant cell wall-degrading enzymes in longhorned beetles.</title>
        <authorList>
            <person name="Shin N.R."/>
            <person name="Okamura Y."/>
            <person name="Kirsch R."/>
            <person name="Pauchet Y."/>
        </authorList>
    </citation>
    <scope>NUCLEOTIDE SEQUENCE</scope>
    <source>
        <strain evidence="3">MMC_N1</strain>
    </source>
</reference>
<comment type="caution">
    <text evidence="3">The sequence shown here is derived from an EMBL/GenBank/DDBJ whole genome shotgun (WGS) entry which is preliminary data.</text>
</comment>
<dbReference type="Proteomes" id="UP001162164">
    <property type="component" value="Unassembled WGS sequence"/>
</dbReference>
<dbReference type="PANTHER" id="PTHR47194:SF3">
    <property type="entry name" value="SORTING NEXIN 29"/>
    <property type="match status" value="1"/>
</dbReference>
<feature type="domain" description="RUN" evidence="2">
    <location>
        <begin position="48"/>
        <end position="195"/>
    </location>
</feature>
<dbReference type="InterPro" id="IPR004012">
    <property type="entry name" value="Run_dom"/>
</dbReference>
<dbReference type="EMBL" id="JAPWTJ010001141">
    <property type="protein sequence ID" value="KAJ8973632.1"/>
    <property type="molecule type" value="Genomic_DNA"/>
</dbReference>
<accession>A0ABQ9J6S7</accession>
<evidence type="ECO:0000313" key="3">
    <source>
        <dbReference type="EMBL" id="KAJ8973632.1"/>
    </source>
</evidence>
<feature type="region of interest" description="Disordered" evidence="1">
    <location>
        <begin position="244"/>
        <end position="286"/>
    </location>
</feature>
<dbReference type="InterPro" id="IPR047329">
    <property type="entry name" value="RUN_SNX29"/>
</dbReference>
<dbReference type="PROSITE" id="PS50826">
    <property type="entry name" value="RUN"/>
    <property type="match status" value="1"/>
</dbReference>
<dbReference type="SMART" id="SM00593">
    <property type="entry name" value="RUN"/>
    <property type="match status" value="1"/>
</dbReference>
<dbReference type="Gene3D" id="1.20.58.900">
    <property type="match status" value="1"/>
</dbReference>
<dbReference type="CDD" id="cd17689">
    <property type="entry name" value="RUN_SNX29"/>
    <property type="match status" value="1"/>
</dbReference>
<evidence type="ECO:0000313" key="4">
    <source>
        <dbReference type="Proteomes" id="UP001162164"/>
    </source>
</evidence>
<dbReference type="SUPFAM" id="SSF140741">
    <property type="entry name" value="RUN domain-like"/>
    <property type="match status" value="1"/>
</dbReference>
<sequence length="358" mass="40077">MSFKLMSAAISISSTVERPEEAEKLQKQLLECVQECQKRYGGKTELATEFDSCVAGLCITVEAVFLHGLKNKRTNAERTALKQVSDIVTHSLNIGNENPSFWSFVKKHLTKHEQERYAVLKQIWTDTGRGRAWIRSALNERSLERYFHTLLSNQDILTEHYEPWAILRDDEKNSMLPNMAAGLGSILFAININKPELNSGIAYRPEAFKPKKELIIEAPVPENKDRREKKKRKVARQIISFDDNDSMFSPSIPSSSGSSASDSNSIGDIGSIKSASKDIDDSTPCGKMENKFDTTAEVVGKPKIIKKLSIENSGSREKFFPTVPETLTPVTEPVIGELTPISVEVNKNLNLQILLMTF</sequence>
<organism evidence="3 4">
    <name type="scientific">Molorchus minor</name>
    <dbReference type="NCBI Taxonomy" id="1323400"/>
    <lineage>
        <taxon>Eukaryota</taxon>
        <taxon>Metazoa</taxon>
        <taxon>Ecdysozoa</taxon>
        <taxon>Arthropoda</taxon>
        <taxon>Hexapoda</taxon>
        <taxon>Insecta</taxon>
        <taxon>Pterygota</taxon>
        <taxon>Neoptera</taxon>
        <taxon>Endopterygota</taxon>
        <taxon>Coleoptera</taxon>
        <taxon>Polyphaga</taxon>
        <taxon>Cucujiformia</taxon>
        <taxon>Chrysomeloidea</taxon>
        <taxon>Cerambycidae</taxon>
        <taxon>Lamiinae</taxon>
        <taxon>Monochamini</taxon>
        <taxon>Molorchus</taxon>
    </lineage>
</organism>